<dbReference type="Proteomes" id="UP001595956">
    <property type="component" value="Unassembled WGS sequence"/>
</dbReference>
<dbReference type="RefSeq" id="WP_345174945.1">
    <property type="nucleotide sequence ID" value="NZ_BAABFQ010000005.1"/>
</dbReference>
<proteinExistence type="predicted"/>
<organism evidence="2 3">
    <name type="scientific">Nocardioides caricicola</name>
    <dbReference type="NCBI Taxonomy" id="634770"/>
    <lineage>
        <taxon>Bacteria</taxon>
        <taxon>Bacillati</taxon>
        <taxon>Actinomycetota</taxon>
        <taxon>Actinomycetes</taxon>
        <taxon>Propionibacteriales</taxon>
        <taxon>Nocardioidaceae</taxon>
        <taxon>Nocardioides</taxon>
    </lineage>
</organism>
<keyword evidence="1" id="KW-0472">Membrane</keyword>
<feature type="transmembrane region" description="Helical" evidence="1">
    <location>
        <begin position="112"/>
        <end position="133"/>
    </location>
</feature>
<feature type="transmembrane region" description="Helical" evidence="1">
    <location>
        <begin position="57"/>
        <end position="73"/>
    </location>
</feature>
<gene>
    <name evidence="2" type="ORF">ACFPKY_17550</name>
</gene>
<keyword evidence="1" id="KW-0812">Transmembrane</keyword>
<evidence type="ECO:0000313" key="3">
    <source>
        <dbReference type="Proteomes" id="UP001595956"/>
    </source>
</evidence>
<keyword evidence="3" id="KW-1185">Reference proteome</keyword>
<feature type="transmembrane region" description="Helical" evidence="1">
    <location>
        <begin position="79"/>
        <end position="100"/>
    </location>
</feature>
<name>A0ABW0N4R5_9ACTN</name>
<evidence type="ECO:0000313" key="2">
    <source>
        <dbReference type="EMBL" id="MFC5494920.1"/>
    </source>
</evidence>
<sequence>MTPRTSSSQIALRALVLLGPVVAVLATGPAGNWPPWWIAGAVVGTAAAAAWAPDSPYGTAAGLVVLGWWAIALEDSLPASILVAALALVVAHVAALLASYGPPTMPLDSATLVLWVRRGALVALTVPAAWVLALLLRGEPEQPGIWLLGAATAFAATVAATAALAVRTGEG</sequence>
<dbReference type="EMBL" id="JBHSMD010000006">
    <property type="protein sequence ID" value="MFC5494920.1"/>
    <property type="molecule type" value="Genomic_DNA"/>
</dbReference>
<protein>
    <submittedName>
        <fullName evidence="2">Uncharacterized protein</fullName>
    </submittedName>
</protein>
<keyword evidence="1" id="KW-1133">Transmembrane helix</keyword>
<feature type="transmembrane region" description="Helical" evidence="1">
    <location>
        <begin position="145"/>
        <end position="166"/>
    </location>
</feature>
<evidence type="ECO:0000256" key="1">
    <source>
        <dbReference type="SAM" id="Phobius"/>
    </source>
</evidence>
<comment type="caution">
    <text evidence="2">The sequence shown here is derived from an EMBL/GenBank/DDBJ whole genome shotgun (WGS) entry which is preliminary data.</text>
</comment>
<accession>A0ABW0N4R5</accession>
<reference evidence="3" key="1">
    <citation type="journal article" date="2019" name="Int. J. Syst. Evol. Microbiol.">
        <title>The Global Catalogue of Microorganisms (GCM) 10K type strain sequencing project: providing services to taxonomists for standard genome sequencing and annotation.</title>
        <authorList>
            <consortium name="The Broad Institute Genomics Platform"/>
            <consortium name="The Broad Institute Genome Sequencing Center for Infectious Disease"/>
            <person name="Wu L."/>
            <person name="Ma J."/>
        </authorList>
    </citation>
    <scope>NUCLEOTIDE SEQUENCE [LARGE SCALE GENOMIC DNA]</scope>
    <source>
        <strain evidence="3">KACC 13778</strain>
    </source>
</reference>